<evidence type="ECO:0000313" key="3">
    <source>
        <dbReference type="EMBL" id="KAF7345772.1"/>
    </source>
</evidence>
<dbReference type="OrthoDB" id="3014932at2759"/>
<organism evidence="3 4">
    <name type="scientific">Mycena venus</name>
    <dbReference type="NCBI Taxonomy" id="2733690"/>
    <lineage>
        <taxon>Eukaryota</taxon>
        <taxon>Fungi</taxon>
        <taxon>Dikarya</taxon>
        <taxon>Basidiomycota</taxon>
        <taxon>Agaricomycotina</taxon>
        <taxon>Agaricomycetes</taxon>
        <taxon>Agaricomycetidae</taxon>
        <taxon>Agaricales</taxon>
        <taxon>Marasmiineae</taxon>
        <taxon>Mycenaceae</taxon>
        <taxon>Mycena</taxon>
    </lineage>
</organism>
<evidence type="ECO:0000313" key="4">
    <source>
        <dbReference type="Proteomes" id="UP000620124"/>
    </source>
</evidence>
<dbReference type="AlphaFoldDB" id="A0A8H6XSR9"/>
<comment type="caution">
    <text evidence="3">The sequence shown here is derived from an EMBL/GenBank/DDBJ whole genome shotgun (WGS) entry which is preliminary data.</text>
</comment>
<sequence>MPTQRAVASLFGLTLALMHVSAQTVTLYAVSQDIANESQVNQFSIMASDSISVAGTNSHGRTRPSPSSAPLPPPPVRYRIDIDGIFYSRSANGITPETVVETCGFGTNGRGTCVETLVLPQTTETVTYSGNIVPDFTLVAATPSSKQNAAPRTAYTGWNVLPAAVVMALFHVA</sequence>
<feature type="chain" id="PRO_5034695219" evidence="2">
    <location>
        <begin position="23"/>
        <end position="173"/>
    </location>
</feature>
<keyword evidence="4" id="KW-1185">Reference proteome</keyword>
<feature type="signal peptide" evidence="2">
    <location>
        <begin position="1"/>
        <end position="22"/>
    </location>
</feature>
<dbReference type="Proteomes" id="UP000620124">
    <property type="component" value="Unassembled WGS sequence"/>
</dbReference>
<dbReference type="EMBL" id="JACAZI010000013">
    <property type="protein sequence ID" value="KAF7345772.1"/>
    <property type="molecule type" value="Genomic_DNA"/>
</dbReference>
<proteinExistence type="predicted"/>
<protein>
    <submittedName>
        <fullName evidence="3">Uncharacterized protein</fullName>
    </submittedName>
</protein>
<accession>A0A8H6XSR9</accession>
<keyword evidence="2" id="KW-0732">Signal</keyword>
<name>A0A8H6XSR9_9AGAR</name>
<evidence type="ECO:0000256" key="1">
    <source>
        <dbReference type="SAM" id="MobiDB-lite"/>
    </source>
</evidence>
<gene>
    <name evidence="3" type="ORF">MVEN_01597800</name>
</gene>
<reference evidence="3" key="1">
    <citation type="submission" date="2020-05" db="EMBL/GenBank/DDBJ databases">
        <title>Mycena genomes resolve the evolution of fungal bioluminescence.</title>
        <authorList>
            <person name="Tsai I.J."/>
        </authorList>
    </citation>
    <scope>NUCLEOTIDE SEQUENCE</scope>
    <source>
        <strain evidence="3">CCC161011</strain>
    </source>
</reference>
<evidence type="ECO:0000256" key="2">
    <source>
        <dbReference type="SAM" id="SignalP"/>
    </source>
</evidence>
<feature type="region of interest" description="Disordered" evidence="1">
    <location>
        <begin position="54"/>
        <end position="74"/>
    </location>
</feature>